<dbReference type="InterPro" id="IPR000626">
    <property type="entry name" value="Ubiquitin-like_dom"/>
</dbReference>
<dbReference type="AlphaFoldDB" id="A0AAN7YXI8"/>
<dbReference type="InterPro" id="IPR013536">
    <property type="entry name" value="WLM_dom"/>
</dbReference>
<dbReference type="GO" id="GO:0070628">
    <property type="term" value="F:proteasome binding"/>
    <property type="evidence" value="ECO:0007669"/>
    <property type="project" value="TreeGrafter"/>
</dbReference>
<dbReference type="PANTHER" id="PTHR47795">
    <property type="entry name" value="UBIQUITIN AND WLM DOMAIN-CONTAINING METALLOPROTEASE SPCC1442.07C"/>
    <property type="match status" value="1"/>
</dbReference>
<accession>A0AAN7YXI8</accession>
<keyword evidence="5" id="KW-1185">Reference proteome</keyword>
<gene>
    <name evidence="4" type="ORF">RRF57_005150</name>
</gene>
<evidence type="ECO:0000259" key="3">
    <source>
        <dbReference type="PROSITE" id="PS51397"/>
    </source>
</evidence>
<name>A0AAN7YXI8_9PEZI</name>
<evidence type="ECO:0000256" key="1">
    <source>
        <dbReference type="SAM" id="MobiDB-lite"/>
    </source>
</evidence>
<evidence type="ECO:0000313" key="4">
    <source>
        <dbReference type="EMBL" id="KAK5629435.1"/>
    </source>
</evidence>
<dbReference type="Proteomes" id="UP001305414">
    <property type="component" value="Unassembled WGS sequence"/>
</dbReference>
<feature type="region of interest" description="Disordered" evidence="1">
    <location>
        <begin position="302"/>
        <end position="328"/>
    </location>
</feature>
<dbReference type="InterPro" id="IPR029071">
    <property type="entry name" value="Ubiquitin-like_domsf"/>
</dbReference>
<dbReference type="PANTHER" id="PTHR47795:SF1">
    <property type="entry name" value="DNA-DEPENDENT METALLOPROTEASE WSS1 HOMOLOG 2"/>
    <property type="match status" value="1"/>
</dbReference>
<comment type="caution">
    <text evidence="4">The sequence shown here is derived from an EMBL/GenBank/DDBJ whole genome shotgun (WGS) entry which is preliminary data.</text>
</comment>
<feature type="compositionally biased region" description="Basic and acidic residues" evidence="1">
    <location>
        <begin position="302"/>
        <end position="318"/>
    </location>
</feature>
<dbReference type="PROSITE" id="PS51397">
    <property type="entry name" value="WLM"/>
    <property type="match status" value="1"/>
</dbReference>
<dbReference type="SUPFAM" id="SSF54236">
    <property type="entry name" value="Ubiquitin-like"/>
    <property type="match status" value="1"/>
</dbReference>
<protein>
    <recommendedName>
        <fullName evidence="6">WLM domain-containing protein</fullName>
    </recommendedName>
</protein>
<sequence length="328" mass="36474">MFSILLVHHGETHTFELQPDATVTDLANEIEDVLHIPIDNQKLMVAKLGMLKAPFDGRPIADLENKKITLLGTSSAEIASLKSASEKAAARQARLATARKNAPKAYSSRHDPLRAQEESQYTFMALRPLPNLPRPERSLQFLERLKQDPGIRAAMRAHRFSVGLLTEMDPLSYTESNHEGTTRILGLNRNKGEVIELRLRTDAYDGYRDYKTIRNTLCHELAHNVHGPHDRDFWDLCHQIEREVAKADWKSGGHSVGEGEFYEPSEETAYDHGGWTGGEFVLGGGGRSTTGATLSRREIMAKAAEERLKKQRQARADPDGDASGPSGS</sequence>
<evidence type="ECO:0008006" key="6">
    <source>
        <dbReference type="Google" id="ProtNLM"/>
    </source>
</evidence>
<dbReference type="Gene3D" id="3.10.20.90">
    <property type="entry name" value="Phosphatidylinositol 3-kinase Catalytic Subunit, Chain A, domain 1"/>
    <property type="match status" value="1"/>
</dbReference>
<evidence type="ECO:0000259" key="2">
    <source>
        <dbReference type="PROSITE" id="PS50053"/>
    </source>
</evidence>
<dbReference type="PROSITE" id="PS50053">
    <property type="entry name" value="UBIQUITIN_2"/>
    <property type="match status" value="1"/>
</dbReference>
<feature type="domain" description="Ubiquitin-like" evidence="2">
    <location>
        <begin position="2"/>
        <end position="62"/>
    </location>
</feature>
<evidence type="ECO:0000313" key="5">
    <source>
        <dbReference type="Proteomes" id="UP001305414"/>
    </source>
</evidence>
<organism evidence="4 5">
    <name type="scientific">Xylaria bambusicola</name>
    <dbReference type="NCBI Taxonomy" id="326684"/>
    <lineage>
        <taxon>Eukaryota</taxon>
        <taxon>Fungi</taxon>
        <taxon>Dikarya</taxon>
        <taxon>Ascomycota</taxon>
        <taxon>Pezizomycotina</taxon>
        <taxon>Sordariomycetes</taxon>
        <taxon>Xylariomycetidae</taxon>
        <taxon>Xylariales</taxon>
        <taxon>Xylariaceae</taxon>
        <taxon>Xylaria</taxon>
    </lineage>
</organism>
<dbReference type="Pfam" id="PF08325">
    <property type="entry name" value="WLM"/>
    <property type="match status" value="1"/>
</dbReference>
<feature type="domain" description="WLM" evidence="3">
    <location>
        <begin position="114"/>
        <end position="309"/>
    </location>
</feature>
<proteinExistence type="predicted"/>
<dbReference type="EMBL" id="JAWHQM010000011">
    <property type="protein sequence ID" value="KAK5629435.1"/>
    <property type="molecule type" value="Genomic_DNA"/>
</dbReference>
<reference evidence="4 5" key="1">
    <citation type="submission" date="2023-10" db="EMBL/GenBank/DDBJ databases">
        <title>Draft genome sequence of Xylaria bambusicola isolate GMP-LS, the root and basal stem rot pathogen of sugarcane in Indonesia.</title>
        <authorList>
            <person name="Selvaraj P."/>
            <person name="Muralishankar V."/>
            <person name="Muruganantham S."/>
            <person name="Sp S."/>
            <person name="Haryani S."/>
            <person name="Lau K.J.X."/>
            <person name="Naqvi N.I."/>
        </authorList>
    </citation>
    <scope>NUCLEOTIDE SEQUENCE [LARGE SCALE GENOMIC DNA]</scope>
    <source>
        <strain evidence="4">GMP-LS</strain>
    </source>
</reference>